<dbReference type="EMBL" id="KQ978068">
    <property type="protein sequence ID" value="KYM97440.1"/>
    <property type="molecule type" value="Genomic_DNA"/>
</dbReference>
<accession>A0A195C9Q1</accession>
<keyword evidence="2" id="KW-1185">Reference proteome</keyword>
<sequence length="80" mass="8951">MAPNEISSIDNVNASCLECNIVATLTPHLSRVAYYARCRLSLRGRLKSFNSQISEQKPMARTRECCQIDARVGSRAEVCF</sequence>
<dbReference type="Proteomes" id="UP000078542">
    <property type="component" value="Unassembled WGS sequence"/>
</dbReference>
<proteinExistence type="predicted"/>
<dbReference type="AlphaFoldDB" id="A0A195C9Q1"/>
<organism evidence="1 2">
    <name type="scientific">Cyphomyrmex costatus</name>
    <dbReference type="NCBI Taxonomy" id="456900"/>
    <lineage>
        <taxon>Eukaryota</taxon>
        <taxon>Metazoa</taxon>
        <taxon>Ecdysozoa</taxon>
        <taxon>Arthropoda</taxon>
        <taxon>Hexapoda</taxon>
        <taxon>Insecta</taxon>
        <taxon>Pterygota</taxon>
        <taxon>Neoptera</taxon>
        <taxon>Endopterygota</taxon>
        <taxon>Hymenoptera</taxon>
        <taxon>Apocrita</taxon>
        <taxon>Aculeata</taxon>
        <taxon>Formicoidea</taxon>
        <taxon>Formicidae</taxon>
        <taxon>Myrmicinae</taxon>
        <taxon>Cyphomyrmex</taxon>
    </lineage>
</organism>
<protein>
    <submittedName>
        <fullName evidence="1">Uncharacterized protein</fullName>
    </submittedName>
</protein>
<evidence type="ECO:0000313" key="2">
    <source>
        <dbReference type="Proteomes" id="UP000078542"/>
    </source>
</evidence>
<reference evidence="1 2" key="1">
    <citation type="submission" date="2016-03" db="EMBL/GenBank/DDBJ databases">
        <title>Cyphomyrmex costatus WGS genome.</title>
        <authorList>
            <person name="Nygaard S."/>
            <person name="Hu H."/>
            <person name="Boomsma J."/>
            <person name="Zhang G."/>
        </authorList>
    </citation>
    <scope>NUCLEOTIDE SEQUENCE [LARGE SCALE GENOMIC DNA]</scope>
    <source>
        <strain evidence="1">MS0001</strain>
        <tissue evidence="1">Whole body</tissue>
    </source>
</reference>
<gene>
    <name evidence="1" type="ORF">ALC62_11732</name>
</gene>
<name>A0A195C9Q1_9HYME</name>
<evidence type="ECO:0000313" key="1">
    <source>
        <dbReference type="EMBL" id="KYM97440.1"/>
    </source>
</evidence>